<gene>
    <name evidence="1" type="ORF">PMAYCL1PPCAC_25511</name>
</gene>
<comment type="caution">
    <text evidence="1">The sequence shown here is derived from an EMBL/GenBank/DDBJ whole genome shotgun (WGS) entry which is preliminary data.</text>
</comment>
<organism evidence="1 2">
    <name type="scientific">Pristionchus mayeri</name>
    <dbReference type="NCBI Taxonomy" id="1317129"/>
    <lineage>
        <taxon>Eukaryota</taxon>
        <taxon>Metazoa</taxon>
        <taxon>Ecdysozoa</taxon>
        <taxon>Nematoda</taxon>
        <taxon>Chromadorea</taxon>
        <taxon>Rhabditida</taxon>
        <taxon>Rhabditina</taxon>
        <taxon>Diplogasteromorpha</taxon>
        <taxon>Diplogasteroidea</taxon>
        <taxon>Neodiplogasteridae</taxon>
        <taxon>Pristionchus</taxon>
    </lineage>
</organism>
<dbReference type="PANTHER" id="PTHR47022:SF1">
    <property type="entry name" value="BTB AND MATH DOMAIN-CONTAINING PROTEIN 36-RELATED"/>
    <property type="match status" value="1"/>
</dbReference>
<feature type="non-terminal residue" evidence="1">
    <location>
        <position position="1"/>
    </location>
</feature>
<name>A0AAN5D2T2_9BILA</name>
<evidence type="ECO:0000313" key="1">
    <source>
        <dbReference type="EMBL" id="GMR55316.1"/>
    </source>
</evidence>
<dbReference type="Proteomes" id="UP001328107">
    <property type="component" value="Unassembled WGS sequence"/>
</dbReference>
<evidence type="ECO:0000313" key="2">
    <source>
        <dbReference type="Proteomes" id="UP001328107"/>
    </source>
</evidence>
<reference evidence="2" key="1">
    <citation type="submission" date="2022-10" db="EMBL/GenBank/DDBJ databases">
        <title>Genome assembly of Pristionchus species.</title>
        <authorList>
            <person name="Yoshida K."/>
            <person name="Sommer R.J."/>
        </authorList>
    </citation>
    <scope>NUCLEOTIDE SEQUENCE [LARGE SCALE GENOMIC DNA]</scope>
    <source>
        <strain evidence="2">RS5460</strain>
    </source>
</reference>
<protein>
    <submittedName>
        <fullName evidence="1">Uncharacterized protein</fullName>
    </submittedName>
</protein>
<dbReference type="AlphaFoldDB" id="A0AAN5D2T2"/>
<keyword evidence="2" id="KW-1185">Reference proteome</keyword>
<accession>A0AAN5D2T2</accession>
<proteinExistence type="predicted"/>
<dbReference type="EMBL" id="BTRK01000005">
    <property type="protein sequence ID" value="GMR55316.1"/>
    <property type="molecule type" value="Genomic_DNA"/>
</dbReference>
<sequence length="81" mass="9341">ADRFQIERVLAQCKMHLMQSEGMDAMKKLALADRYNIASLKDQCLMPFTRAKDLPKMLKYPEYAQLSGDMKISICDRIAEI</sequence>
<dbReference type="PANTHER" id="PTHR47022">
    <property type="entry name" value="BTB AND MATH DOMAIN-CONTAINING PROTEIN 36-RELATED"/>
    <property type="match status" value="1"/>
</dbReference>